<dbReference type="InterPro" id="IPR015378">
    <property type="entry name" value="Transposase-like_Mu_C"/>
</dbReference>
<dbReference type="Pfam" id="PF09299">
    <property type="entry name" value="Mu-transpos_C"/>
    <property type="match status" value="1"/>
</dbReference>
<dbReference type="SUPFAM" id="SSF50610">
    <property type="entry name" value="mu transposase, C-terminal domain"/>
    <property type="match status" value="1"/>
</dbReference>
<reference evidence="3" key="1">
    <citation type="journal article" date="2009" name="Environ. Microbiol.">
        <title>The genome of Polaromonas naphthalenivorans strain CJ2, isolated from coal tar-contaminated sediment, reveals physiological and metabolic versatility and evolution through extensive horizontal gene transfer.</title>
        <authorList>
            <person name="Yagi J.M."/>
            <person name="Sims D."/>
            <person name="Brettin T."/>
            <person name="Bruce D."/>
            <person name="Madsen E.L."/>
        </authorList>
    </citation>
    <scope>NUCLEOTIDE SEQUENCE [LARGE SCALE GENOMIC DNA]</scope>
    <source>
        <strain evidence="3">CJ2</strain>
        <plasmid evidence="3">Plasmid pPNAP04</plasmid>
    </source>
</reference>
<gene>
    <name evidence="2" type="ordered locus">Pnap_4687</name>
</gene>
<keyword evidence="3" id="KW-1185">Reference proteome</keyword>
<keyword evidence="2" id="KW-0614">Plasmid</keyword>
<dbReference type="AlphaFoldDB" id="A1VWS4"/>
<sequence length="168" mass="18993">MPHHPDQFTISFLPFLQRKLRRDGLHVFNIRYWDNVLPAIVQLGAPLTVRYDPRNLSRIYVVGPDKRYYPVPYADLSLPPITLWEQRAAVAYLRGDGDNAPAQAAIFKAVVAQRALIANATAKTKAARRQSQRQSNAEFATMDRSRLGESAVDYSEPVLPSDAEVWDD</sequence>
<proteinExistence type="predicted"/>
<organism evidence="2 3">
    <name type="scientific">Polaromonas naphthalenivorans (strain CJ2)</name>
    <dbReference type="NCBI Taxonomy" id="365044"/>
    <lineage>
        <taxon>Bacteria</taxon>
        <taxon>Pseudomonadati</taxon>
        <taxon>Pseudomonadota</taxon>
        <taxon>Betaproteobacteria</taxon>
        <taxon>Burkholderiales</taxon>
        <taxon>Comamonadaceae</taxon>
        <taxon>Polaromonas</taxon>
    </lineage>
</organism>
<accession>A1VWS4</accession>
<name>A1VWS4_POLNA</name>
<feature type="domain" description="Transposase-like Mu C-terminal" evidence="1">
    <location>
        <begin position="11"/>
        <end position="68"/>
    </location>
</feature>
<dbReference type="Proteomes" id="UP000000644">
    <property type="component" value="Plasmid pPNAP04"/>
</dbReference>
<evidence type="ECO:0000313" key="3">
    <source>
        <dbReference type="Proteomes" id="UP000000644"/>
    </source>
</evidence>
<dbReference type="HOGENOM" id="CLU_1584988_0_0_4"/>
<evidence type="ECO:0000259" key="1">
    <source>
        <dbReference type="Pfam" id="PF09299"/>
    </source>
</evidence>
<dbReference type="EMBL" id="CP000533">
    <property type="protein sequence ID" value="ABM40102.1"/>
    <property type="molecule type" value="Genomic_DNA"/>
</dbReference>
<dbReference type="InterPro" id="IPR009004">
    <property type="entry name" value="Transposase_Mu_C"/>
</dbReference>
<evidence type="ECO:0000313" key="2">
    <source>
        <dbReference type="EMBL" id="ABM40102.1"/>
    </source>
</evidence>
<dbReference type="KEGG" id="pna:Pnap_4687"/>
<geneLocation type="plasmid" evidence="2 3">
    <name>pPNAP04</name>
</geneLocation>
<protein>
    <submittedName>
        <fullName evidence="2">Integrase, catalytic region</fullName>
    </submittedName>
</protein>